<dbReference type="EMBL" id="CP001821">
    <property type="protein sequence ID" value="ACZ29475.1"/>
    <property type="molecule type" value="Genomic_DNA"/>
</dbReference>
<dbReference type="RefSeq" id="WP_012877220.1">
    <property type="nucleotide sequence ID" value="NC_013530.1"/>
</dbReference>
<gene>
    <name evidence="3" type="ordered locus">Xcel_0436</name>
</gene>
<feature type="chain" id="PRO_5003020843" description="SsuA/THI5-like domain-containing protein" evidence="1">
    <location>
        <begin position="45"/>
        <end position="374"/>
    </location>
</feature>
<dbReference type="HOGENOM" id="CLU_028871_2_1_11"/>
<dbReference type="PANTHER" id="PTHR30024:SF42">
    <property type="entry name" value="ALIPHATIC SULFONATES-BINDING PROTEIN-RELATED"/>
    <property type="match status" value="1"/>
</dbReference>
<dbReference type="eggNOG" id="COG0715">
    <property type="taxonomic scope" value="Bacteria"/>
</dbReference>
<dbReference type="SUPFAM" id="SSF53850">
    <property type="entry name" value="Periplasmic binding protein-like II"/>
    <property type="match status" value="1"/>
</dbReference>
<feature type="signal peptide" evidence="1">
    <location>
        <begin position="1"/>
        <end position="44"/>
    </location>
</feature>
<dbReference type="Gene3D" id="3.40.190.10">
    <property type="entry name" value="Periplasmic binding protein-like II"/>
    <property type="match status" value="2"/>
</dbReference>
<reference evidence="4" key="1">
    <citation type="submission" date="2009-11" db="EMBL/GenBank/DDBJ databases">
        <title>The complete chromosome of Xylanimonas cellulosilytica DSM 15894.</title>
        <authorList>
            <consortium name="US DOE Joint Genome Institute (JGI-PGF)"/>
            <person name="Lucas S."/>
            <person name="Copeland A."/>
            <person name="Lapidus A."/>
            <person name="Glavina del Rio T."/>
            <person name="Dalin E."/>
            <person name="Tice H."/>
            <person name="Bruce D."/>
            <person name="Goodwin L."/>
            <person name="Pitluck S."/>
            <person name="Kyrpides N."/>
            <person name="Mavromatis K."/>
            <person name="Ivanova N."/>
            <person name="Mikhailova N."/>
            <person name="Foster B."/>
            <person name="Clum A."/>
            <person name="Brettin T."/>
            <person name="Detter J.C."/>
            <person name="Han C."/>
            <person name="Larimer F."/>
            <person name="Land M."/>
            <person name="Hauser L."/>
            <person name="Markowitz V."/>
            <person name="Cheng J.F."/>
            <person name="Hugenholtz P."/>
            <person name="Woyke T."/>
            <person name="Wu D."/>
            <person name="Gehrich-Schroeter G."/>
            <person name="Schneider S."/>
            <person name="Pukall S.R."/>
            <person name="Klenk H.P."/>
            <person name="Eisen J.A."/>
        </authorList>
    </citation>
    <scope>NUCLEOTIDE SEQUENCE [LARGE SCALE GENOMIC DNA]</scope>
    <source>
        <strain evidence="4">DSM 15894 / CECT 5975 / LMG 20990 / XIL07</strain>
    </source>
</reference>
<dbReference type="OrthoDB" id="506623at2"/>
<keyword evidence="1" id="KW-0732">Signal</keyword>
<dbReference type="InterPro" id="IPR015168">
    <property type="entry name" value="SsuA/THI5"/>
</dbReference>
<evidence type="ECO:0000313" key="4">
    <source>
        <dbReference type="Proteomes" id="UP000002255"/>
    </source>
</evidence>
<accession>D1BVX2</accession>
<feature type="domain" description="SsuA/THI5-like" evidence="2">
    <location>
        <begin position="118"/>
        <end position="230"/>
    </location>
</feature>
<organism evidence="3 4">
    <name type="scientific">Xylanimonas cellulosilytica (strain DSM 15894 / JCM 12276 / CECT 5975 / KCTC 9989 / LMG 20990 / NBRC 107835 / XIL07)</name>
    <dbReference type="NCBI Taxonomy" id="446471"/>
    <lineage>
        <taxon>Bacteria</taxon>
        <taxon>Bacillati</taxon>
        <taxon>Actinomycetota</taxon>
        <taxon>Actinomycetes</taxon>
        <taxon>Micrococcales</taxon>
        <taxon>Promicromonosporaceae</taxon>
        <taxon>Xylanimonas</taxon>
    </lineage>
</organism>
<dbReference type="Proteomes" id="UP000002255">
    <property type="component" value="Chromosome"/>
</dbReference>
<reference evidence="3 4" key="2">
    <citation type="journal article" date="2010" name="Stand. Genomic Sci.">
        <title>Complete genome sequence of Xylanimonas cellulosilytica type strain (XIL07).</title>
        <authorList>
            <person name="Foster B."/>
            <person name="Pukall R."/>
            <person name="Abt B."/>
            <person name="Nolan M."/>
            <person name="Glavina Del Rio T."/>
            <person name="Chen F."/>
            <person name="Lucas S."/>
            <person name="Tice H."/>
            <person name="Pitluck S."/>
            <person name="Cheng J.-F."/>
            <person name="Chertkov O."/>
            <person name="Brettin T."/>
            <person name="Han C."/>
            <person name="Detter J.C."/>
            <person name="Bruce D."/>
            <person name="Goodwin L."/>
            <person name="Ivanova N."/>
            <person name="Mavromatis K."/>
            <person name="Pati A."/>
            <person name="Mikhailova N."/>
            <person name="Chen A."/>
            <person name="Palaniappan K."/>
            <person name="Land M."/>
            <person name="Hauser L."/>
            <person name="Chang Y.-J."/>
            <person name="Jeffries C.D."/>
            <person name="Chain P."/>
            <person name="Rohde M."/>
            <person name="Goeker M."/>
            <person name="Bristow J."/>
            <person name="Eisen J.A."/>
            <person name="Markowitz V."/>
            <person name="Hugenholtz P."/>
            <person name="Kyrpides N.C."/>
            <person name="Klenk H.-P."/>
            <person name="Lapidus A."/>
        </authorList>
    </citation>
    <scope>NUCLEOTIDE SEQUENCE [LARGE SCALE GENOMIC DNA]</scope>
    <source>
        <strain evidence="4">DSM 15894 / CECT 5975 / LMG 20990 / XIL07</strain>
    </source>
</reference>
<evidence type="ECO:0000313" key="3">
    <source>
        <dbReference type="EMBL" id="ACZ29475.1"/>
    </source>
</evidence>
<dbReference type="Pfam" id="PF09084">
    <property type="entry name" value="NMT1"/>
    <property type="match status" value="1"/>
</dbReference>
<dbReference type="KEGG" id="xce:Xcel_0436"/>
<name>D1BVX2_XYLCX</name>
<proteinExistence type="predicted"/>
<dbReference type="STRING" id="446471.Xcel_0436"/>
<dbReference type="PANTHER" id="PTHR30024">
    <property type="entry name" value="ALIPHATIC SULFONATES-BINDING PROTEIN-RELATED"/>
    <property type="match status" value="1"/>
</dbReference>
<protein>
    <recommendedName>
        <fullName evidence="2">SsuA/THI5-like domain-containing protein</fullName>
    </recommendedName>
</protein>
<evidence type="ECO:0000259" key="2">
    <source>
        <dbReference type="Pfam" id="PF09084"/>
    </source>
</evidence>
<dbReference type="AlphaFoldDB" id="D1BVX2"/>
<evidence type="ECO:0000256" key="1">
    <source>
        <dbReference type="SAM" id="SignalP"/>
    </source>
</evidence>
<keyword evidence="4" id="KW-1185">Reference proteome</keyword>
<sequence length="374" mass="39986">MPTHAPPSTSGRPRRATRTRSVAAAGAIAVVVGLLTGCSGRAQADTTTTAALTDPLPTSVPADTTLVIGDPTTQFALELAGDEIDAPLDFEVEWANISGGPQSLEAFRARSLDVSAVAEIPSLQATWTGVPVRNIAALYKENWDTAPTYKLASAPGVTFDSLEDLAGKRIAYSPGQAQGALVLKALVAAGLTQDDVTLVELPSTGDVYPTALAAKEVDVAPVGGTAVKRYLGKYEADGAGAIDHHLRDDASHLYAPVEVLDDPAKLAALRQYVAAWAKAKIWVSDHPEEWKQKYYIEDQGLNEEDAQYLIDHATVPDIPEDWAEGIERTQETIDLLSKEQEREPLVATDLFDTRFTEVAFQAAQEQREADGSAP</sequence>